<evidence type="ECO:0000313" key="2">
    <source>
        <dbReference type="EMBL" id="SVD60604.1"/>
    </source>
</evidence>
<feature type="non-terminal residue" evidence="2">
    <location>
        <position position="1"/>
    </location>
</feature>
<name>A0A382WPX7_9ZZZZ</name>
<gene>
    <name evidence="2" type="ORF">METZ01_LOCUS413458</name>
</gene>
<dbReference type="AlphaFoldDB" id="A0A382WPX7"/>
<accession>A0A382WPX7</accession>
<reference evidence="2" key="1">
    <citation type="submission" date="2018-05" db="EMBL/GenBank/DDBJ databases">
        <authorList>
            <person name="Lanie J.A."/>
            <person name="Ng W.-L."/>
            <person name="Kazmierczak K.M."/>
            <person name="Andrzejewski T.M."/>
            <person name="Davidsen T.M."/>
            <person name="Wayne K.J."/>
            <person name="Tettelin H."/>
            <person name="Glass J.I."/>
            <person name="Rusch D."/>
            <person name="Podicherti R."/>
            <person name="Tsui H.-C.T."/>
            <person name="Winkler M.E."/>
        </authorList>
    </citation>
    <scope>NUCLEOTIDE SEQUENCE</scope>
</reference>
<evidence type="ECO:0000256" key="1">
    <source>
        <dbReference type="SAM" id="MobiDB-lite"/>
    </source>
</evidence>
<feature type="non-terminal residue" evidence="2">
    <location>
        <position position="32"/>
    </location>
</feature>
<sequence>QKLNLKKRSQRKKLRKRQHQKLNLKKRSQRKN</sequence>
<proteinExistence type="predicted"/>
<organism evidence="2">
    <name type="scientific">marine metagenome</name>
    <dbReference type="NCBI Taxonomy" id="408172"/>
    <lineage>
        <taxon>unclassified sequences</taxon>
        <taxon>metagenomes</taxon>
        <taxon>ecological metagenomes</taxon>
    </lineage>
</organism>
<protein>
    <submittedName>
        <fullName evidence="2">Uncharacterized protein</fullName>
    </submittedName>
</protein>
<feature type="region of interest" description="Disordered" evidence="1">
    <location>
        <begin position="1"/>
        <end position="32"/>
    </location>
</feature>
<dbReference type="EMBL" id="UINC01161423">
    <property type="protein sequence ID" value="SVD60604.1"/>
    <property type="molecule type" value="Genomic_DNA"/>
</dbReference>